<keyword evidence="1" id="KW-1133">Transmembrane helix</keyword>
<organism evidence="2 3">
    <name type="scientific">Pararcticibacter amylolyticus</name>
    <dbReference type="NCBI Taxonomy" id="2173175"/>
    <lineage>
        <taxon>Bacteria</taxon>
        <taxon>Pseudomonadati</taxon>
        <taxon>Bacteroidota</taxon>
        <taxon>Sphingobacteriia</taxon>
        <taxon>Sphingobacteriales</taxon>
        <taxon>Sphingobacteriaceae</taxon>
        <taxon>Pararcticibacter</taxon>
    </lineage>
</organism>
<evidence type="ECO:0000313" key="3">
    <source>
        <dbReference type="Proteomes" id="UP000245647"/>
    </source>
</evidence>
<evidence type="ECO:0000256" key="1">
    <source>
        <dbReference type="SAM" id="Phobius"/>
    </source>
</evidence>
<feature type="transmembrane region" description="Helical" evidence="1">
    <location>
        <begin position="12"/>
        <end position="31"/>
    </location>
</feature>
<keyword evidence="3" id="KW-1185">Reference proteome</keyword>
<feature type="transmembrane region" description="Helical" evidence="1">
    <location>
        <begin position="119"/>
        <end position="137"/>
    </location>
</feature>
<feature type="transmembrane region" description="Helical" evidence="1">
    <location>
        <begin position="81"/>
        <end position="99"/>
    </location>
</feature>
<reference evidence="2 3" key="1">
    <citation type="submission" date="2018-04" db="EMBL/GenBank/DDBJ databases">
        <title>Pedobacter chongqingensis sp. nov., isolated from a rottenly hemp rope.</title>
        <authorList>
            <person name="Cai Y."/>
        </authorList>
    </citation>
    <scope>NUCLEOTIDE SEQUENCE [LARGE SCALE GENOMIC DNA]</scope>
    <source>
        <strain evidence="2 3">FJ4-8</strain>
    </source>
</reference>
<name>A0A2U2PJE8_9SPHI</name>
<comment type="caution">
    <text evidence="2">The sequence shown here is derived from an EMBL/GenBank/DDBJ whole genome shotgun (WGS) entry which is preliminary data.</text>
</comment>
<proteinExistence type="predicted"/>
<dbReference type="EMBL" id="QEAS01000005">
    <property type="protein sequence ID" value="PWG81279.1"/>
    <property type="molecule type" value="Genomic_DNA"/>
</dbReference>
<gene>
    <name evidence="2" type="ORF">DDR33_07850</name>
</gene>
<protein>
    <submittedName>
        <fullName evidence="2">Uncharacterized protein</fullName>
    </submittedName>
</protein>
<keyword evidence="1" id="KW-0472">Membrane</keyword>
<dbReference type="AlphaFoldDB" id="A0A2U2PJE8"/>
<keyword evidence="1" id="KW-0812">Transmembrane</keyword>
<accession>A0A2U2PJE8</accession>
<dbReference type="Proteomes" id="UP000245647">
    <property type="component" value="Unassembled WGS sequence"/>
</dbReference>
<feature type="transmembrane region" description="Helical" evidence="1">
    <location>
        <begin position="51"/>
        <end position="74"/>
    </location>
</feature>
<sequence>MESQNRIYNSAVFYKFFICAIILQCIFKRLADTLRRMDIEAFFSIKRWYVNLAITAFIESWSYLFALGLFVVIFDRLKGFIFLKIVYLIAIAFLFAWLFDFNRWVFSWPEITEKIPAVLSYTLTGTALLISYELSVFSRAKV</sequence>
<evidence type="ECO:0000313" key="2">
    <source>
        <dbReference type="EMBL" id="PWG81279.1"/>
    </source>
</evidence>